<evidence type="ECO:0000313" key="6">
    <source>
        <dbReference type="Proteomes" id="UP000218231"/>
    </source>
</evidence>
<dbReference type="InterPro" id="IPR051226">
    <property type="entry name" value="PP1_Regulatory_Subunit"/>
</dbReference>
<dbReference type="AlphaFoldDB" id="A0A2A2LWS2"/>
<keyword evidence="6" id="KW-1185">Reference proteome</keyword>
<keyword evidence="1" id="KW-0217">Developmental protein</keyword>
<evidence type="ECO:0000256" key="4">
    <source>
        <dbReference type="PROSITE-ProRule" id="PRU00023"/>
    </source>
</evidence>
<name>A0A2A2LWS2_9BILA</name>
<comment type="caution">
    <text evidence="5">The sequence shown here is derived from an EMBL/GenBank/DDBJ whole genome shotgun (WGS) entry which is preliminary data.</text>
</comment>
<dbReference type="InterPro" id="IPR002110">
    <property type="entry name" value="Ankyrin_rpt"/>
</dbReference>
<dbReference type="SMART" id="SM00248">
    <property type="entry name" value="ANK"/>
    <property type="match status" value="3"/>
</dbReference>
<dbReference type="InterPro" id="IPR036770">
    <property type="entry name" value="Ankyrin_rpt-contain_sf"/>
</dbReference>
<protein>
    <submittedName>
        <fullName evidence="5">Uncharacterized protein</fullName>
    </submittedName>
</protein>
<feature type="repeat" description="ANK" evidence="4">
    <location>
        <begin position="96"/>
        <end position="128"/>
    </location>
</feature>
<accession>A0A2A2LWS2</accession>
<evidence type="ECO:0000256" key="2">
    <source>
        <dbReference type="ARBA" id="ARBA00022737"/>
    </source>
</evidence>
<dbReference type="PANTHER" id="PTHR24179:SF21">
    <property type="entry name" value="MYOSIN BINDING SUBUNIT, ISOFORM O"/>
    <property type="match status" value="1"/>
</dbReference>
<dbReference type="STRING" id="2018661.A0A2A2LWS2"/>
<comment type="similarity">
    <text evidence="3">Belongs to the NRARP family.</text>
</comment>
<dbReference type="GO" id="GO:0019208">
    <property type="term" value="F:phosphatase regulator activity"/>
    <property type="evidence" value="ECO:0007669"/>
    <property type="project" value="TreeGrafter"/>
</dbReference>
<reference evidence="5 6" key="1">
    <citation type="journal article" date="2017" name="Curr. Biol.">
        <title>Genome architecture and evolution of a unichromosomal asexual nematode.</title>
        <authorList>
            <person name="Fradin H."/>
            <person name="Zegar C."/>
            <person name="Gutwein M."/>
            <person name="Lucas J."/>
            <person name="Kovtun M."/>
            <person name="Corcoran D."/>
            <person name="Baugh L.R."/>
            <person name="Kiontke K."/>
            <person name="Gunsalus K."/>
            <person name="Fitch D.H."/>
            <person name="Piano F."/>
        </authorList>
    </citation>
    <scope>NUCLEOTIDE SEQUENCE [LARGE SCALE GENOMIC DNA]</scope>
    <source>
        <strain evidence="5">PF1309</strain>
    </source>
</reference>
<dbReference type="PROSITE" id="PS50088">
    <property type="entry name" value="ANK_REPEAT"/>
    <property type="match status" value="2"/>
</dbReference>
<feature type="repeat" description="ANK" evidence="4">
    <location>
        <begin position="129"/>
        <end position="161"/>
    </location>
</feature>
<evidence type="ECO:0000313" key="5">
    <source>
        <dbReference type="EMBL" id="PAV90608.1"/>
    </source>
</evidence>
<sequence>MTVSEDENDMEESMRTAANILQTKQIMSNNVLMKRKEQLHRWSTSEMNNESCRPKKQARVQFQDSDVFLSACMSGDEEEVEQLLSNGADINTCTVDGLTALHQSVIDSKPEMVRFLCEHGADVNAQDNEGWTPLHAASCCGNVGIVKYLCEHGADLAIINRYKSALLLRTTHLTPAPFFFN</sequence>
<gene>
    <name evidence="5" type="ORF">WR25_13277</name>
</gene>
<dbReference type="EMBL" id="LIAE01006366">
    <property type="protein sequence ID" value="PAV90608.1"/>
    <property type="molecule type" value="Genomic_DNA"/>
</dbReference>
<dbReference type="OrthoDB" id="5859217at2759"/>
<proteinExistence type="inferred from homology"/>
<organism evidence="5 6">
    <name type="scientific">Diploscapter pachys</name>
    <dbReference type="NCBI Taxonomy" id="2018661"/>
    <lineage>
        <taxon>Eukaryota</taxon>
        <taxon>Metazoa</taxon>
        <taxon>Ecdysozoa</taxon>
        <taxon>Nematoda</taxon>
        <taxon>Chromadorea</taxon>
        <taxon>Rhabditida</taxon>
        <taxon>Rhabditina</taxon>
        <taxon>Rhabditomorpha</taxon>
        <taxon>Rhabditoidea</taxon>
        <taxon>Rhabditidae</taxon>
        <taxon>Diploscapter</taxon>
    </lineage>
</organism>
<dbReference type="PANTHER" id="PTHR24179">
    <property type="entry name" value="PROTEIN PHOSPHATASE 1 REGULATORY SUBUNIT 12"/>
    <property type="match status" value="1"/>
</dbReference>
<evidence type="ECO:0000256" key="3">
    <source>
        <dbReference type="ARBA" id="ARBA00038386"/>
    </source>
</evidence>
<dbReference type="Proteomes" id="UP000218231">
    <property type="component" value="Unassembled WGS sequence"/>
</dbReference>
<keyword evidence="4" id="KW-0040">ANK repeat</keyword>
<dbReference type="Pfam" id="PF12796">
    <property type="entry name" value="Ank_2"/>
    <property type="match status" value="1"/>
</dbReference>
<evidence type="ECO:0000256" key="1">
    <source>
        <dbReference type="ARBA" id="ARBA00022473"/>
    </source>
</evidence>
<dbReference type="GO" id="GO:0004857">
    <property type="term" value="F:enzyme inhibitor activity"/>
    <property type="evidence" value="ECO:0007669"/>
    <property type="project" value="TreeGrafter"/>
</dbReference>
<dbReference type="PROSITE" id="PS50297">
    <property type="entry name" value="ANK_REP_REGION"/>
    <property type="match status" value="2"/>
</dbReference>
<dbReference type="Gene3D" id="1.25.40.20">
    <property type="entry name" value="Ankyrin repeat-containing domain"/>
    <property type="match status" value="1"/>
</dbReference>
<dbReference type="SUPFAM" id="SSF48403">
    <property type="entry name" value="Ankyrin repeat"/>
    <property type="match status" value="1"/>
</dbReference>
<dbReference type="GO" id="GO:0005737">
    <property type="term" value="C:cytoplasm"/>
    <property type="evidence" value="ECO:0007669"/>
    <property type="project" value="TreeGrafter"/>
</dbReference>
<keyword evidence="2" id="KW-0677">Repeat</keyword>